<keyword evidence="3" id="KW-0804">Transcription</keyword>
<evidence type="ECO:0000256" key="3">
    <source>
        <dbReference type="ARBA" id="ARBA00023163"/>
    </source>
</evidence>
<protein>
    <submittedName>
        <fullName evidence="6">TetR/AcrR family transcriptional regulator</fullName>
    </submittedName>
</protein>
<dbReference type="InterPro" id="IPR050109">
    <property type="entry name" value="HTH-type_TetR-like_transc_reg"/>
</dbReference>
<evidence type="ECO:0000256" key="1">
    <source>
        <dbReference type="ARBA" id="ARBA00023015"/>
    </source>
</evidence>
<accession>A0ABQ6TRE2</accession>
<feature type="domain" description="HTH tetR-type" evidence="5">
    <location>
        <begin position="18"/>
        <end position="78"/>
    </location>
</feature>
<dbReference type="SUPFAM" id="SSF48498">
    <property type="entry name" value="Tetracyclin repressor-like, C-terminal domain"/>
    <property type="match status" value="1"/>
</dbReference>
<dbReference type="PANTHER" id="PTHR30055:SF212">
    <property type="entry name" value="TETR-FAMILY FAMILY TRANSCRIPTIONAL REGULATOR"/>
    <property type="match status" value="1"/>
</dbReference>
<dbReference type="InterPro" id="IPR036271">
    <property type="entry name" value="Tet_transcr_reg_TetR-rel_C_sf"/>
</dbReference>
<reference evidence="6 7" key="1">
    <citation type="journal article" date="2020" name="Microorganisms">
        <title>Description of Three Novel Members in the Family Geobacteraceae, Oryzomonas japonicum gen. nov., sp. nov., Oryzomonas sagensis sp. nov., and Oryzomonas ruber sp. nov.</title>
        <authorList>
            <person name="Xu Z."/>
            <person name="Masuda Y."/>
            <person name="Hayakawa C."/>
            <person name="Ushijima N."/>
            <person name="Kawano K."/>
            <person name="Shiratori Y."/>
            <person name="Senoo K."/>
            <person name="Itoh H."/>
        </authorList>
    </citation>
    <scope>NUCLEOTIDE SEQUENCE [LARGE SCALE GENOMIC DNA]</scope>
    <source>
        <strain evidence="6 7">Red100</strain>
    </source>
</reference>
<name>A0ABQ6TRE2_9BACT</name>
<dbReference type="SUPFAM" id="SSF46689">
    <property type="entry name" value="Homeodomain-like"/>
    <property type="match status" value="1"/>
</dbReference>
<gene>
    <name evidence="6" type="ORF">F6V30_03250</name>
</gene>
<dbReference type="PROSITE" id="PS50977">
    <property type="entry name" value="HTH_TETR_2"/>
    <property type="match status" value="1"/>
</dbReference>
<dbReference type="InterPro" id="IPR001647">
    <property type="entry name" value="HTH_TetR"/>
</dbReference>
<evidence type="ECO:0000256" key="4">
    <source>
        <dbReference type="PROSITE-ProRule" id="PRU00335"/>
    </source>
</evidence>
<evidence type="ECO:0000256" key="2">
    <source>
        <dbReference type="ARBA" id="ARBA00023125"/>
    </source>
</evidence>
<feature type="DNA-binding region" description="H-T-H motif" evidence="4">
    <location>
        <begin position="41"/>
        <end position="60"/>
    </location>
</feature>
<evidence type="ECO:0000259" key="5">
    <source>
        <dbReference type="PROSITE" id="PS50977"/>
    </source>
</evidence>
<dbReference type="Gene3D" id="1.10.357.10">
    <property type="entry name" value="Tetracycline Repressor, domain 2"/>
    <property type="match status" value="1"/>
</dbReference>
<proteinExistence type="predicted"/>
<keyword evidence="7" id="KW-1185">Reference proteome</keyword>
<dbReference type="InterPro" id="IPR009057">
    <property type="entry name" value="Homeodomain-like_sf"/>
</dbReference>
<organism evidence="6 7">
    <name type="scientific">Oryzomonas sagensis</name>
    <dbReference type="NCBI Taxonomy" id="2603857"/>
    <lineage>
        <taxon>Bacteria</taxon>
        <taxon>Pseudomonadati</taxon>
        <taxon>Thermodesulfobacteriota</taxon>
        <taxon>Desulfuromonadia</taxon>
        <taxon>Geobacterales</taxon>
        <taxon>Geobacteraceae</taxon>
        <taxon>Oryzomonas</taxon>
    </lineage>
</organism>
<evidence type="ECO:0000313" key="7">
    <source>
        <dbReference type="Proteomes" id="UP000798046"/>
    </source>
</evidence>
<dbReference type="Proteomes" id="UP000798046">
    <property type="component" value="Unassembled WGS sequence"/>
</dbReference>
<sequence>MKTGHPMGIVERKERQKESLRQEILDAAREILLAEGYAKLSMRSIAKRIEYSPTTIYLYFKNKDEILFHLCDESLERQFEAMDAAADGKSSPLARLRATLRAYIDFGLSEPDRYRITYMTDISPYVSVASILNEGSFGNKLLELVRRRLNDILVESGSALDPESAFQTLWAHSHGIVSLLISCPDFPWVERDKLIETNIDISLKGLLP</sequence>
<dbReference type="InterPro" id="IPR025996">
    <property type="entry name" value="MT1864/Rv1816-like_C"/>
</dbReference>
<evidence type="ECO:0000313" key="6">
    <source>
        <dbReference type="EMBL" id="KAB0671606.1"/>
    </source>
</evidence>
<comment type="caution">
    <text evidence="6">The sequence shown here is derived from an EMBL/GenBank/DDBJ whole genome shotgun (WGS) entry which is preliminary data.</text>
</comment>
<dbReference type="EMBL" id="VZRA01000001">
    <property type="protein sequence ID" value="KAB0671606.1"/>
    <property type="molecule type" value="Genomic_DNA"/>
</dbReference>
<keyword evidence="1" id="KW-0805">Transcription regulation</keyword>
<dbReference type="PRINTS" id="PR00455">
    <property type="entry name" value="HTHTETR"/>
</dbReference>
<dbReference type="Pfam" id="PF13305">
    <property type="entry name" value="TetR_C_33"/>
    <property type="match status" value="1"/>
</dbReference>
<keyword evidence="2 4" id="KW-0238">DNA-binding</keyword>
<dbReference type="Pfam" id="PF00440">
    <property type="entry name" value="TetR_N"/>
    <property type="match status" value="1"/>
</dbReference>
<dbReference type="PANTHER" id="PTHR30055">
    <property type="entry name" value="HTH-TYPE TRANSCRIPTIONAL REGULATOR RUTR"/>
    <property type="match status" value="1"/>
</dbReference>